<evidence type="ECO:0000313" key="7">
    <source>
        <dbReference type="EMBL" id="ABM01665.1"/>
    </source>
</evidence>
<keyword evidence="1 4" id="KW-0479">Metal-binding</keyword>
<dbReference type="InterPro" id="IPR010196">
    <property type="entry name" value="OSB_synthase_MenC1"/>
</dbReference>
<dbReference type="Gene3D" id="3.20.20.120">
    <property type="entry name" value="Enolase-like C-terminal domain"/>
    <property type="match status" value="1"/>
</dbReference>
<dbReference type="KEGG" id="saz:Sama_3462"/>
<keyword evidence="2 4" id="KW-0460">Magnesium</keyword>
<accession>A1SBA8</accession>
<comment type="pathway">
    <text evidence="4">Quinol/quinone metabolism; 1,4-dihydroxy-2-naphthoate biosynthesis; 1,4-dihydroxy-2-naphthoate from chorismate: step 4/7.</text>
</comment>
<organism evidence="7 8">
    <name type="scientific">Shewanella amazonensis (strain ATCC BAA-1098 / SB2B)</name>
    <dbReference type="NCBI Taxonomy" id="326297"/>
    <lineage>
        <taxon>Bacteria</taxon>
        <taxon>Pseudomonadati</taxon>
        <taxon>Pseudomonadota</taxon>
        <taxon>Gammaproteobacteria</taxon>
        <taxon>Alteromonadales</taxon>
        <taxon>Shewanellaceae</taxon>
        <taxon>Shewanella</taxon>
    </lineage>
</organism>
<sequence>MSDSSFALYPYRIALSRPLPVGKQRIMHRSGLVIEVRTGERSVFAEIAPLSGPDMDGAPILGFSSESLDECIQTLKSSLAGISPATEAEWGARLETLADSAPEASVAWGLGILAAQLNEQLCVLSPDSAQQPDDSAHPMLGIPLIYLAQDEPLESIRKRVKALPDHTRFVKVKVGQTSMETELNLIHAILAERPQLKLRLDANQGFELEDAIDFCACLPRGAIDYIEEPCRNPADNPALFRAVGISYALDESLILSDFHFPDDPQSQGLRALVLKPMLLGSPARVQAFIEEAHSRGIRCVISSALESSLGIAALAAFAKQVTPDEAPGLDTLFPFEADCIVSQGQKRCLTPDAPGPVLGCELGASLL</sequence>
<dbReference type="HAMAP" id="MF_00470">
    <property type="entry name" value="MenC_1"/>
    <property type="match status" value="1"/>
</dbReference>
<dbReference type="InterPro" id="IPR036849">
    <property type="entry name" value="Enolase-like_C_sf"/>
</dbReference>
<comment type="similarity">
    <text evidence="4">Belongs to the mandelate racemase/muconate lactonizing enzyme family. MenC type 1 subfamily.</text>
</comment>
<keyword evidence="3 4" id="KW-0456">Lyase</keyword>
<comment type="cofactor">
    <cofactor evidence="4">
        <name>a divalent metal cation</name>
        <dbReference type="ChEBI" id="CHEBI:60240"/>
    </cofactor>
</comment>
<reference evidence="7 8" key="1">
    <citation type="submission" date="2006-12" db="EMBL/GenBank/DDBJ databases">
        <title>Complete sequence of Shewanella amazonensis SB2B.</title>
        <authorList>
            <consortium name="US DOE Joint Genome Institute"/>
            <person name="Copeland A."/>
            <person name="Lucas S."/>
            <person name="Lapidus A."/>
            <person name="Barry K."/>
            <person name="Detter J.C."/>
            <person name="Glavina del Rio T."/>
            <person name="Hammon N."/>
            <person name="Israni S."/>
            <person name="Dalin E."/>
            <person name="Tice H."/>
            <person name="Pitluck S."/>
            <person name="Munk A.C."/>
            <person name="Brettin T."/>
            <person name="Bruce D."/>
            <person name="Han C."/>
            <person name="Tapia R."/>
            <person name="Gilna P."/>
            <person name="Schmutz J."/>
            <person name="Larimer F."/>
            <person name="Land M."/>
            <person name="Hauser L."/>
            <person name="Kyrpides N."/>
            <person name="Mikhailova N."/>
            <person name="Fredrickson J."/>
            <person name="Richardson P."/>
        </authorList>
    </citation>
    <scope>NUCLEOTIDE SEQUENCE [LARGE SCALE GENOMIC DNA]</scope>
    <source>
        <strain evidence="8">ATCC BAA-1098 / SB2B</strain>
    </source>
</reference>
<dbReference type="UniPathway" id="UPA00079"/>
<dbReference type="SFLD" id="SFLDF00009">
    <property type="entry name" value="o-succinylbenzoate_synthase"/>
    <property type="match status" value="1"/>
</dbReference>
<dbReference type="SUPFAM" id="SSF54826">
    <property type="entry name" value="Enolase N-terminal domain-like"/>
    <property type="match status" value="1"/>
</dbReference>
<name>A1SBA8_SHEAM</name>
<feature type="binding site" evidence="4">
    <location>
        <position position="201"/>
    </location>
    <ligand>
        <name>Mg(2+)</name>
        <dbReference type="ChEBI" id="CHEBI:18420"/>
    </ligand>
</feature>
<evidence type="ECO:0000256" key="5">
    <source>
        <dbReference type="NCBIfam" id="TIGR01927"/>
    </source>
</evidence>
<protein>
    <recommendedName>
        <fullName evidence="4 5">o-succinylbenzoate synthase</fullName>
        <shortName evidence="4">OSB synthase</shortName>
        <shortName evidence="4">OSBS</shortName>
        <ecNumber evidence="4 5">4.2.1.113</ecNumber>
    </recommendedName>
    <alternativeName>
        <fullName evidence="4">4-(2'-carboxyphenyl)-4-oxybutyric acid synthase</fullName>
    </alternativeName>
    <alternativeName>
        <fullName evidence="4">o-succinylbenzoic acid synthase</fullName>
    </alternativeName>
</protein>
<dbReference type="PANTHER" id="PTHR48073">
    <property type="entry name" value="O-SUCCINYLBENZOATE SYNTHASE-RELATED"/>
    <property type="match status" value="1"/>
</dbReference>
<dbReference type="CDD" id="cd03320">
    <property type="entry name" value="OSBS"/>
    <property type="match status" value="1"/>
</dbReference>
<dbReference type="GO" id="GO:0043748">
    <property type="term" value="F:O-succinylbenzoate synthase activity"/>
    <property type="evidence" value="ECO:0007669"/>
    <property type="project" value="UniProtKB-EC"/>
</dbReference>
<dbReference type="InterPro" id="IPR013342">
    <property type="entry name" value="Mandelate_racemase_C"/>
</dbReference>
<dbReference type="AlphaFoldDB" id="A1SBA8"/>
<evidence type="ECO:0000256" key="1">
    <source>
        <dbReference type="ARBA" id="ARBA00022723"/>
    </source>
</evidence>
<evidence type="ECO:0000259" key="6">
    <source>
        <dbReference type="SMART" id="SM00922"/>
    </source>
</evidence>
<proteinExistence type="inferred from homology"/>
<dbReference type="GO" id="GO:0000287">
    <property type="term" value="F:magnesium ion binding"/>
    <property type="evidence" value="ECO:0007669"/>
    <property type="project" value="UniProtKB-UniRule"/>
</dbReference>
<dbReference type="SFLD" id="SFLDG00180">
    <property type="entry name" value="muconate_cycloisomerase"/>
    <property type="match status" value="1"/>
</dbReference>
<dbReference type="InterPro" id="IPR029065">
    <property type="entry name" value="Enolase_C-like"/>
</dbReference>
<feature type="active site" description="Proton acceptor" evidence="4">
    <location>
        <position position="275"/>
    </location>
</feature>
<dbReference type="RefSeq" id="WP_011761569.1">
    <property type="nucleotide sequence ID" value="NC_008700.1"/>
</dbReference>
<dbReference type="PROSITE" id="PS00909">
    <property type="entry name" value="MR_MLE_2"/>
    <property type="match status" value="1"/>
</dbReference>
<dbReference type="Pfam" id="PF13378">
    <property type="entry name" value="MR_MLE_C"/>
    <property type="match status" value="1"/>
</dbReference>
<dbReference type="eggNOG" id="COG1441">
    <property type="taxonomic scope" value="Bacteria"/>
</dbReference>
<dbReference type="Proteomes" id="UP000009175">
    <property type="component" value="Chromosome"/>
</dbReference>
<feature type="domain" description="Mandelate racemase/muconate lactonizing enzyme C-terminal" evidence="6">
    <location>
        <begin position="153"/>
        <end position="246"/>
    </location>
</feature>
<comment type="function">
    <text evidence="4">Converts 2-succinyl-6-hydroxy-2,4-cyclohexadiene-1-carboxylate (SHCHC) to 2-succinylbenzoate (OSB).</text>
</comment>
<dbReference type="STRING" id="326297.Sama_3462"/>
<feature type="binding site" evidence="4">
    <location>
        <position position="227"/>
    </location>
    <ligand>
        <name>Mg(2+)</name>
        <dbReference type="ChEBI" id="CHEBI:18420"/>
    </ligand>
</feature>
<evidence type="ECO:0000256" key="2">
    <source>
        <dbReference type="ARBA" id="ARBA00022842"/>
    </source>
</evidence>
<dbReference type="NCBIfam" id="TIGR01927">
    <property type="entry name" value="menC_gam_Gplu"/>
    <property type="match status" value="1"/>
</dbReference>
<dbReference type="EMBL" id="CP000507">
    <property type="protein sequence ID" value="ABM01665.1"/>
    <property type="molecule type" value="Genomic_DNA"/>
</dbReference>
<evidence type="ECO:0000256" key="3">
    <source>
        <dbReference type="ARBA" id="ARBA00023239"/>
    </source>
</evidence>
<dbReference type="OrthoDB" id="3725747at2"/>
<dbReference type="InterPro" id="IPR041338">
    <property type="entry name" value="OSBS_N"/>
</dbReference>
<dbReference type="EC" id="4.2.1.113" evidence="4 5"/>
<dbReference type="UniPathway" id="UPA01057">
    <property type="reaction ID" value="UER00165"/>
</dbReference>
<dbReference type="Pfam" id="PF21508">
    <property type="entry name" value="MenC_N"/>
    <property type="match status" value="1"/>
</dbReference>
<dbReference type="SUPFAM" id="SSF51604">
    <property type="entry name" value="Enolase C-terminal domain-like"/>
    <property type="match status" value="1"/>
</dbReference>
<dbReference type="InterPro" id="IPR029017">
    <property type="entry name" value="Enolase-like_N"/>
</dbReference>
<gene>
    <name evidence="4" type="primary">menC</name>
    <name evidence="7" type="ordered locus">Sama_3462</name>
</gene>
<dbReference type="InterPro" id="IPR018110">
    <property type="entry name" value="Mandel_Rmase/mucon_lact_enz_CS"/>
</dbReference>
<dbReference type="GO" id="GO:0009063">
    <property type="term" value="P:amino acid catabolic process"/>
    <property type="evidence" value="ECO:0007669"/>
    <property type="project" value="InterPro"/>
</dbReference>
<dbReference type="GO" id="GO:0009234">
    <property type="term" value="P:menaquinone biosynthetic process"/>
    <property type="evidence" value="ECO:0007669"/>
    <property type="project" value="UniProtKB-UniRule"/>
</dbReference>
<feature type="active site" description="Proton donor" evidence="4">
    <location>
        <position position="173"/>
    </location>
</feature>
<feature type="binding site" evidence="4">
    <location>
        <position position="250"/>
    </location>
    <ligand>
        <name>Mg(2+)</name>
        <dbReference type="ChEBI" id="CHEBI:18420"/>
    </ligand>
</feature>
<dbReference type="Gene3D" id="3.30.390.10">
    <property type="entry name" value="Enolase-like, N-terminal domain"/>
    <property type="match status" value="1"/>
</dbReference>
<comment type="catalytic activity">
    <reaction evidence="4">
        <text>(1R,6R)-6-hydroxy-2-succinyl-cyclohexa-2,4-diene-1-carboxylate = 2-succinylbenzoate + H2O</text>
        <dbReference type="Rhea" id="RHEA:10196"/>
        <dbReference type="ChEBI" id="CHEBI:15377"/>
        <dbReference type="ChEBI" id="CHEBI:18325"/>
        <dbReference type="ChEBI" id="CHEBI:58689"/>
        <dbReference type="EC" id="4.2.1.113"/>
    </reaction>
</comment>
<dbReference type="PANTHER" id="PTHR48073:SF2">
    <property type="entry name" value="O-SUCCINYLBENZOATE SYNTHASE"/>
    <property type="match status" value="1"/>
</dbReference>
<keyword evidence="8" id="KW-1185">Reference proteome</keyword>
<evidence type="ECO:0000313" key="8">
    <source>
        <dbReference type="Proteomes" id="UP000009175"/>
    </source>
</evidence>
<evidence type="ECO:0000256" key="4">
    <source>
        <dbReference type="HAMAP-Rule" id="MF_00470"/>
    </source>
</evidence>
<dbReference type="NCBIfam" id="NF003473">
    <property type="entry name" value="PRK05105.1"/>
    <property type="match status" value="1"/>
</dbReference>
<keyword evidence="4" id="KW-0474">Menaquinone biosynthesis</keyword>
<dbReference type="SFLD" id="SFLDS00001">
    <property type="entry name" value="Enolase"/>
    <property type="match status" value="1"/>
</dbReference>
<comment type="pathway">
    <text evidence="4">Quinol/quinone metabolism; menaquinone biosynthesis.</text>
</comment>
<dbReference type="SMART" id="SM00922">
    <property type="entry name" value="MR_MLE"/>
    <property type="match status" value="1"/>
</dbReference>
<dbReference type="HOGENOM" id="CLU_030273_0_1_6"/>